<dbReference type="Pfam" id="PF02237">
    <property type="entry name" value="BPL_C"/>
    <property type="match status" value="1"/>
</dbReference>
<dbReference type="NCBIfam" id="TIGR00121">
    <property type="entry name" value="birA_ligase"/>
    <property type="match status" value="1"/>
</dbReference>
<evidence type="ECO:0000256" key="6">
    <source>
        <dbReference type="ARBA" id="ARBA00047846"/>
    </source>
</evidence>
<dbReference type="Pfam" id="PF03099">
    <property type="entry name" value="BPL_LplA_LipB"/>
    <property type="match status" value="1"/>
</dbReference>
<name>A0A1G7V5S0_9RHOO</name>
<proteinExistence type="predicted"/>
<dbReference type="EC" id="6.3.4.15" evidence="5"/>
<dbReference type="GO" id="GO:0005524">
    <property type="term" value="F:ATP binding"/>
    <property type="evidence" value="ECO:0007669"/>
    <property type="project" value="UniProtKB-KW"/>
</dbReference>
<organism evidence="8 9">
    <name type="scientific">Propionivibrio dicarboxylicus</name>
    <dbReference type="NCBI Taxonomy" id="83767"/>
    <lineage>
        <taxon>Bacteria</taxon>
        <taxon>Pseudomonadati</taxon>
        <taxon>Pseudomonadota</taxon>
        <taxon>Betaproteobacteria</taxon>
        <taxon>Rhodocyclales</taxon>
        <taxon>Rhodocyclaceae</taxon>
        <taxon>Propionivibrio</taxon>
    </lineage>
</organism>
<accession>A0A1G7V5S0</accession>
<feature type="domain" description="BPL/LPL catalytic" evidence="7">
    <location>
        <begin position="12"/>
        <end position="204"/>
    </location>
</feature>
<dbReference type="Proteomes" id="UP000198607">
    <property type="component" value="Unassembled WGS sequence"/>
</dbReference>
<keyword evidence="4" id="KW-0092">Biotin</keyword>
<evidence type="ECO:0000256" key="1">
    <source>
        <dbReference type="ARBA" id="ARBA00022598"/>
    </source>
</evidence>
<evidence type="ECO:0000256" key="4">
    <source>
        <dbReference type="ARBA" id="ARBA00023267"/>
    </source>
</evidence>
<dbReference type="OrthoDB" id="9807064at2"/>
<comment type="catalytic activity">
    <reaction evidence="6">
        <text>biotin + L-lysyl-[protein] + ATP = N(6)-biotinyl-L-lysyl-[protein] + AMP + diphosphate + H(+)</text>
        <dbReference type="Rhea" id="RHEA:11756"/>
        <dbReference type="Rhea" id="RHEA-COMP:9752"/>
        <dbReference type="Rhea" id="RHEA-COMP:10505"/>
        <dbReference type="ChEBI" id="CHEBI:15378"/>
        <dbReference type="ChEBI" id="CHEBI:29969"/>
        <dbReference type="ChEBI" id="CHEBI:30616"/>
        <dbReference type="ChEBI" id="CHEBI:33019"/>
        <dbReference type="ChEBI" id="CHEBI:57586"/>
        <dbReference type="ChEBI" id="CHEBI:83144"/>
        <dbReference type="ChEBI" id="CHEBI:456215"/>
        <dbReference type="EC" id="6.3.4.15"/>
    </reaction>
</comment>
<keyword evidence="9" id="KW-1185">Reference proteome</keyword>
<keyword evidence="1 8" id="KW-0436">Ligase</keyword>
<dbReference type="SUPFAM" id="SSF55681">
    <property type="entry name" value="Class II aaRS and biotin synthetases"/>
    <property type="match status" value="1"/>
</dbReference>
<dbReference type="EMBL" id="FNCY01000001">
    <property type="protein sequence ID" value="SDG55152.1"/>
    <property type="molecule type" value="Genomic_DNA"/>
</dbReference>
<dbReference type="InterPro" id="IPR004143">
    <property type="entry name" value="BPL_LPL_catalytic"/>
</dbReference>
<keyword evidence="2" id="KW-0547">Nucleotide-binding</keyword>
<keyword evidence="3" id="KW-0067">ATP-binding</keyword>
<dbReference type="Gene3D" id="3.30.930.10">
    <property type="entry name" value="Bira Bifunctional Protein, Domain 2"/>
    <property type="match status" value="1"/>
</dbReference>
<evidence type="ECO:0000256" key="3">
    <source>
        <dbReference type="ARBA" id="ARBA00022840"/>
    </source>
</evidence>
<dbReference type="PROSITE" id="PS51733">
    <property type="entry name" value="BPL_LPL_CATALYTIC"/>
    <property type="match status" value="1"/>
</dbReference>
<evidence type="ECO:0000256" key="2">
    <source>
        <dbReference type="ARBA" id="ARBA00022741"/>
    </source>
</evidence>
<dbReference type="InterPro" id="IPR045864">
    <property type="entry name" value="aa-tRNA-synth_II/BPL/LPL"/>
</dbReference>
<dbReference type="InterPro" id="IPR003142">
    <property type="entry name" value="BPL_C"/>
</dbReference>
<gene>
    <name evidence="8" type="ORF">SAMN05660652_00102</name>
</gene>
<dbReference type="GO" id="GO:0005737">
    <property type="term" value="C:cytoplasm"/>
    <property type="evidence" value="ECO:0007669"/>
    <property type="project" value="TreeGrafter"/>
</dbReference>
<sequence length="271" mass="28279">MSAFGPSQLIDPERLQTALGAARARFAITAIDACASTSTLLLERSAQGASSGSVIVCDHQTAGRGSRGRQWSAAPDASLTFSLLWDFDRGLADMAGLSLGVGLAVVRALDSCGAAGATLKWPNDILYRDAKLGGILVELSGDDETTRAVIGIGLNLKLPELDPVATPMMMPVAALAGMVTPLPDRHYLLGTLLVELAAVFDAFSAEGFAAVRDAWQACHAWQGRKVRVLRDGVTVLEGRCCGADSDGALLVDGDGRIERCLSGDVSLRPAS</sequence>
<evidence type="ECO:0000259" key="7">
    <source>
        <dbReference type="PROSITE" id="PS51733"/>
    </source>
</evidence>
<dbReference type="AlphaFoldDB" id="A0A1G7V5S0"/>
<reference evidence="8 9" key="1">
    <citation type="submission" date="2016-10" db="EMBL/GenBank/DDBJ databases">
        <authorList>
            <person name="de Groot N.N."/>
        </authorList>
    </citation>
    <scope>NUCLEOTIDE SEQUENCE [LARGE SCALE GENOMIC DNA]</scope>
    <source>
        <strain evidence="8 9">DSM 5885</strain>
    </source>
</reference>
<dbReference type="Gene3D" id="2.30.30.100">
    <property type="match status" value="1"/>
</dbReference>
<dbReference type="GO" id="GO:0004077">
    <property type="term" value="F:biotin--[biotin carboxyl-carrier protein] ligase activity"/>
    <property type="evidence" value="ECO:0007669"/>
    <property type="project" value="UniProtKB-EC"/>
</dbReference>
<dbReference type="STRING" id="83767.SAMN05660652_00102"/>
<protein>
    <recommendedName>
        <fullName evidence="5">biotin--[biotin carboxyl-carrier protein] ligase</fullName>
        <ecNumber evidence="5">6.3.4.15</ecNumber>
    </recommendedName>
</protein>
<evidence type="ECO:0000313" key="9">
    <source>
        <dbReference type="Proteomes" id="UP000198607"/>
    </source>
</evidence>
<dbReference type="CDD" id="cd16442">
    <property type="entry name" value="BPL"/>
    <property type="match status" value="1"/>
</dbReference>
<dbReference type="InterPro" id="IPR008988">
    <property type="entry name" value="Transcriptional_repressor_C"/>
</dbReference>
<dbReference type="PANTHER" id="PTHR12835:SF5">
    <property type="entry name" value="BIOTIN--PROTEIN LIGASE"/>
    <property type="match status" value="1"/>
</dbReference>
<evidence type="ECO:0000313" key="8">
    <source>
        <dbReference type="EMBL" id="SDG55152.1"/>
    </source>
</evidence>
<dbReference type="PANTHER" id="PTHR12835">
    <property type="entry name" value="BIOTIN PROTEIN LIGASE"/>
    <property type="match status" value="1"/>
</dbReference>
<dbReference type="SUPFAM" id="SSF50037">
    <property type="entry name" value="C-terminal domain of transcriptional repressors"/>
    <property type="match status" value="1"/>
</dbReference>
<evidence type="ECO:0000256" key="5">
    <source>
        <dbReference type="ARBA" id="ARBA00024227"/>
    </source>
</evidence>
<dbReference type="InterPro" id="IPR004408">
    <property type="entry name" value="Biotin_CoA_COase_ligase"/>
</dbReference>
<dbReference type="RefSeq" id="WP_091931755.1">
    <property type="nucleotide sequence ID" value="NZ_FNCY01000001.1"/>
</dbReference>